<dbReference type="EMBL" id="LQPJ01000074">
    <property type="protein sequence ID" value="ORW27030.1"/>
    <property type="molecule type" value="Genomic_DNA"/>
</dbReference>
<keyword evidence="4" id="KW-1185">Reference proteome</keyword>
<dbReference type="InterPro" id="IPR007969">
    <property type="entry name" value="DUF732"/>
</dbReference>
<reference evidence="3 4" key="1">
    <citation type="submission" date="2016-01" db="EMBL/GenBank/DDBJ databases">
        <title>The new phylogeny of the genus Mycobacterium.</title>
        <authorList>
            <person name="Tarcisio F."/>
            <person name="Conor M."/>
            <person name="Antonella G."/>
            <person name="Elisabetta G."/>
            <person name="Giulia F.S."/>
            <person name="Sara T."/>
            <person name="Anna F."/>
            <person name="Clotilde B."/>
            <person name="Roberto B."/>
            <person name="Veronica D.S."/>
            <person name="Fabio R."/>
            <person name="Monica P."/>
            <person name="Olivier J."/>
            <person name="Enrico T."/>
            <person name="Nicola S."/>
        </authorList>
    </citation>
    <scope>NUCLEOTIDE SEQUENCE [LARGE SCALE GENOMIC DNA]</scope>
    <source>
        <strain evidence="3 4">DSM 44572</strain>
    </source>
</reference>
<evidence type="ECO:0000256" key="1">
    <source>
        <dbReference type="SAM" id="Phobius"/>
    </source>
</evidence>
<dbReference type="Pfam" id="PF05305">
    <property type="entry name" value="DUF732"/>
    <property type="match status" value="1"/>
</dbReference>
<sequence>MIVPPPVATEPGLAWSQDDELDDAVFREPWRAALVAAAAILVITGSIAFVISTWQRHRPAEHVVQGGIMEPATMPAAELPPITAPAPIAAPAPPPPGPSMAPPTVTVAAPVPTITVTQTPSPTPIAVAPPAPRGDQVFLSEARAGGLVILDESVATADARQGCAYMAAGHTPAQAEQLALEHNPSLTLQQAQAYVRATIDAYCPQY</sequence>
<keyword evidence="1" id="KW-1133">Transmembrane helix</keyword>
<gene>
    <name evidence="3" type="ORF">AWC19_03130</name>
</gene>
<feature type="domain" description="DUF732" evidence="2">
    <location>
        <begin position="135"/>
        <end position="205"/>
    </location>
</feature>
<proteinExistence type="predicted"/>
<feature type="transmembrane region" description="Helical" evidence="1">
    <location>
        <begin position="30"/>
        <end position="51"/>
    </location>
</feature>
<keyword evidence="1" id="KW-0472">Membrane</keyword>
<evidence type="ECO:0000313" key="3">
    <source>
        <dbReference type="EMBL" id="ORW27030.1"/>
    </source>
</evidence>
<dbReference type="Proteomes" id="UP000193529">
    <property type="component" value="Unassembled WGS sequence"/>
</dbReference>
<keyword evidence="1" id="KW-0812">Transmembrane</keyword>
<name>A0A1X1ZTM8_9MYCO</name>
<organism evidence="3 4">
    <name type="scientific">Mycobacterium palustre</name>
    <dbReference type="NCBI Taxonomy" id="153971"/>
    <lineage>
        <taxon>Bacteria</taxon>
        <taxon>Bacillati</taxon>
        <taxon>Actinomycetota</taxon>
        <taxon>Actinomycetes</taxon>
        <taxon>Mycobacteriales</taxon>
        <taxon>Mycobacteriaceae</taxon>
        <taxon>Mycobacterium</taxon>
        <taxon>Mycobacterium simiae complex</taxon>
    </lineage>
</organism>
<evidence type="ECO:0000259" key="2">
    <source>
        <dbReference type="Pfam" id="PF05305"/>
    </source>
</evidence>
<accession>A0A1X1ZTM8</accession>
<dbReference type="AlphaFoldDB" id="A0A1X1ZTM8"/>
<comment type="caution">
    <text evidence="3">The sequence shown here is derived from an EMBL/GenBank/DDBJ whole genome shotgun (WGS) entry which is preliminary data.</text>
</comment>
<protein>
    <recommendedName>
        <fullName evidence="2">DUF732 domain-containing protein</fullName>
    </recommendedName>
</protein>
<evidence type="ECO:0000313" key="4">
    <source>
        <dbReference type="Proteomes" id="UP000193529"/>
    </source>
</evidence>